<dbReference type="Proteomes" id="UP000028924">
    <property type="component" value="Unassembled WGS sequence"/>
</dbReference>
<feature type="region of interest" description="Disordered" evidence="1">
    <location>
        <begin position="1"/>
        <end position="33"/>
    </location>
</feature>
<keyword evidence="3" id="KW-1185">Reference proteome</keyword>
<dbReference type="EMBL" id="KL662089">
    <property type="protein sequence ID" value="KFM23135.1"/>
    <property type="molecule type" value="Genomic_DNA"/>
</dbReference>
<dbReference type="OrthoDB" id="7296649at2759"/>
<evidence type="ECO:0000256" key="1">
    <source>
        <dbReference type="SAM" id="MobiDB-lite"/>
    </source>
</evidence>
<dbReference type="AlphaFoldDB" id="A0A087SBN1"/>
<feature type="compositionally biased region" description="Polar residues" evidence="1">
    <location>
        <begin position="1"/>
        <end position="10"/>
    </location>
</feature>
<sequence>MGPCSSTGSPMTFRMRPSVPRPTGTLMGWPVATTRCPRTSPSVVSIAMVRTV</sequence>
<dbReference type="GeneID" id="23614717"/>
<gene>
    <name evidence="2" type="ORF">F751_3326</name>
</gene>
<dbReference type="KEGG" id="apro:F751_3326"/>
<accession>A0A087SBN1</accession>
<evidence type="ECO:0000313" key="3">
    <source>
        <dbReference type="Proteomes" id="UP000028924"/>
    </source>
</evidence>
<feature type="non-terminal residue" evidence="2">
    <location>
        <position position="52"/>
    </location>
</feature>
<reference evidence="2 3" key="1">
    <citation type="journal article" date="2014" name="BMC Genomics">
        <title>Oil accumulation mechanisms of the oleaginous microalga Chlorella protothecoides revealed through its genome, transcriptomes, and proteomes.</title>
        <authorList>
            <person name="Gao C."/>
            <person name="Wang Y."/>
            <person name="Shen Y."/>
            <person name="Yan D."/>
            <person name="He X."/>
            <person name="Dai J."/>
            <person name="Wu Q."/>
        </authorList>
    </citation>
    <scope>NUCLEOTIDE SEQUENCE [LARGE SCALE GENOMIC DNA]</scope>
    <source>
        <strain evidence="2 3">0710</strain>
    </source>
</reference>
<proteinExistence type="predicted"/>
<organism evidence="2 3">
    <name type="scientific">Auxenochlorella protothecoides</name>
    <name type="common">Green microalga</name>
    <name type="synonym">Chlorella protothecoides</name>
    <dbReference type="NCBI Taxonomy" id="3075"/>
    <lineage>
        <taxon>Eukaryota</taxon>
        <taxon>Viridiplantae</taxon>
        <taxon>Chlorophyta</taxon>
        <taxon>core chlorophytes</taxon>
        <taxon>Trebouxiophyceae</taxon>
        <taxon>Chlorellales</taxon>
        <taxon>Chlorellaceae</taxon>
        <taxon>Auxenochlorella</taxon>
    </lineage>
</organism>
<name>A0A087SBN1_AUXPR</name>
<dbReference type="RefSeq" id="XP_011396005.1">
    <property type="nucleotide sequence ID" value="XM_011397703.1"/>
</dbReference>
<protein>
    <submittedName>
        <fullName evidence="2">Uncharacterized protein</fullName>
    </submittedName>
</protein>
<evidence type="ECO:0000313" key="2">
    <source>
        <dbReference type="EMBL" id="KFM23135.1"/>
    </source>
</evidence>